<dbReference type="RefSeq" id="WP_241349039.1">
    <property type="nucleotide sequence ID" value="NZ_JAKZGP010000044.1"/>
</dbReference>
<name>A0ABS9V3X4_9BACT</name>
<organism evidence="1 2">
    <name type="scientific">Belliella filtrata</name>
    <dbReference type="NCBI Taxonomy" id="2923435"/>
    <lineage>
        <taxon>Bacteria</taxon>
        <taxon>Pseudomonadati</taxon>
        <taxon>Bacteroidota</taxon>
        <taxon>Cytophagia</taxon>
        <taxon>Cytophagales</taxon>
        <taxon>Cyclobacteriaceae</taxon>
        <taxon>Belliella</taxon>
    </lineage>
</organism>
<gene>
    <name evidence="1" type="ORF">MM239_14820</name>
</gene>
<evidence type="ECO:0000313" key="2">
    <source>
        <dbReference type="Proteomes" id="UP001165489"/>
    </source>
</evidence>
<sequence length="187" mass="22144">MNWRKIDENWKEFEKEFNLDVKRLNKNYFHGYQDFYKATEYFEGFKVFYENSINKSNNFGSLLGNSMRILVPIKTSPQLRISIKKKSTIRRLLGDGNGDEINSDDFQVDKELPIVEIKKIFERFPKTEITIKEYGKYGNEKIKKDQEVLKIEINNQPESFEELKAIRDFTLLILSSLITIGRLKART</sequence>
<keyword evidence="2" id="KW-1185">Reference proteome</keyword>
<reference evidence="1" key="1">
    <citation type="submission" date="2022-03" db="EMBL/GenBank/DDBJ databases">
        <title>De novo assembled genomes of Belliella spp. (Cyclobacteriaceae) strains.</title>
        <authorList>
            <person name="Szabo A."/>
            <person name="Korponai K."/>
            <person name="Felfoldi T."/>
        </authorList>
    </citation>
    <scope>NUCLEOTIDE SEQUENCE</scope>
    <source>
        <strain evidence="1">DSM 111904</strain>
    </source>
</reference>
<evidence type="ECO:0000313" key="1">
    <source>
        <dbReference type="EMBL" id="MCH7410678.1"/>
    </source>
</evidence>
<protein>
    <submittedName>
        <fullName evidence="1">Uncharacterized protein</fullName>
    </submittedName>
</protein>
<dbReference type="Proteomes" id="UP001165489">
    <property type="component" value="Unassembled WGS sequence"/>
</dbReference>
<dbReference type="EMBL" id="JAKZGP010000044">
    <property type="protein sequence ID" value="MCH7410678.1"/>
    <property type="molecule type" value="Genomic_DNA"/>
</dbReference>
<proteinExistence type="predicted"/>
<comment type="caution">
    <text evidence="1">The sequence shown here is derived from an EMBL/GenBank/DDBJ whole genome shotgun (WGS) entry which is preliminary data.</text>
</comment>
<accession>A0ABS9V3X4</accession>